<dbReference type="PANTHER" id="PTHR16047">
    <property type="entry name" value="RFWD3 PROTEIN"/>
    <property type="match status" value="1"/>
</dbReference>
<keyword evidence="1 3" id="KW-0863">Zinc-finger</keyword>
<keyword evidence="1 3" id="KW-0479">Metal-binding</keyword>
<dbReference type="SUPFAM" id="SSF57850">
    <property type="entry name" value="RING/U-box"/>
    <property type="match status" value="1"/>
</dbReference>
<dbReference type="GO" id="GO:0016567">
    <property type="term" value="P:protein ubiquitination"/>
    <property type="evidence" value="ECO:0007669"/>
    <property type="project" value="InterPro"/>
</dbReference>
<dbReference type="PANTHER" id="PTHR16047:SF7">
    <property type="entry name" value="E3 UBIQUITIN-PROTEIN LIGASE RFWD3"/>
    <property type="match status" value="1"/>
</dbReference>
<keyword evidence="2" id="KW-0862">Zinc</keyword>
<dbReference type="GO" id="GO:0008270">
    <property type="term" value="F:zinc ion binding"/>
    <property type="evidence" value="ECO:0007669"/>
    <property type="project" value="UniProtKB-KW"/>
</dbReference>
<evidence type="ECO:0000256" key="5">
    <source>
        <dbReference type="SAM" id="MobiDB-lite"/>
    </source>
</evidence>
<reference evidence="7" key="1">
    <citation type="submission" date="2014-09" db="EMBL/GenBank/DDBJ databases">
        <authorList>
            <person name="Magalhaes I.L.F."/>
            <person name="Oliveira U."/>
            <person name="Santos F.R."/>
            <person name="Vidigal T.H.D.A."/>
            <person name="Brescovit A.D."/>
            <person name="Santos A.J."/>
        </authorList>
    </citation>
    <scope>NUCLEOTIDE SEQUENCE</scope>
</reference>
<dbReference type="EMBL" id="GBRD01010382">
    <property type="protein sequence ID" value="JAG55442.1"/>
    <property type="molecule type" value="Transcribed_RNA"/>
</dbReference>
<dbReference type="GO" id="GO:0004842">
    <property type="term" value="F:ubiquitin-protein transferase activity"/>
    <property type="evidence" value="ECO:0007669"/>
    <property type="project" value="InterPro"/>
</dbReference>
<dbReference type="GO" id="GO:0036297">
    <property type="term" value="P:interstrand cross-link repair"/>
    <property type="evidence" value="ECO:0007669"/>
    <property type="project" value="InterPro"/>
</dbReference>
<dbReference type="EMBL" id="GBRD01011265">
    <property type="protein sequence ID" value="JAG54559.1"/>
    <property type="molecule type" value="Transcribed_RNA"/>
</dbReference>
<dbReference type="Gene3D" id="3.30.40.10">
    <property type="entry name" value="Zinc/RING finger domain, C3HC4 (zinc finger)"/>
    <property type="match status" value="1"/>
</dbReference>
<dbReference type="GO" id="GO:0005634">
    <property type="term" value="C:nucleus"/>
    <property type="evidence" value="ECO:0007669"/>
    <property type="project" value="InterPro"/>
</dbReference>
<dbReference type="AlphaFoldDB" id="A0A0K8SN88"/>
<evidence type="ECO:0000259" key="6">
    <source>
        <dbReference type="PROSITE" id="PS50089"/>
    </source>
</evidence>
<evidence type="ECO:0000256" key="1">
    <source>
        <dbReference type="ARBA" id="ARBA00022771"/>
    </source>
</evidence>
<evidence type="ECO:0000256" key="3">
    <source>
        <dbReference type="PROSITE-ProRule" id="PRU00175"/>
    </source>
</evidence>
<dbReference type="Pfam" id="PF13639">
    <property type="entry name" value="zf-RING_2"/>
    <property type="match status" value="1"/>
</dbReference>
<keyword evidence="4" id="KW-0175">Coiled coil</keyword>
<dbReference type="InterPro" id="IPR037381">
    <property type="entry name" value="RFWD3"/>
</dbReference>
<sequence>MNVECTICTDAVNVLKEGNETLTTSALSCGHVFHSDCIVRWIDQSGRQPGTCPQCRSIVTKKNILRLFFDLVPSENYQDEKINELKKVVQFLRGRLSRETQINSELREQNSVLELNLASAQKNSDVLKEKLIIAQRNPVLRALMVRQSLELTTKSKELDDAKHEIEKLRRKRTLMTRAWNRSLNGPSTDNEVRDLLAELDRNDMALLFLSIKKDREELSRCQAELSRCQDEARRLKQYLSEAQNLNEISEPNSVGPSTSSSSSNPSVEGMMAGPSTGPSQAPLKRKLPLQISHPSKAPTKSSVVSSVAGRSQLRPSASAIPNSNGGPSKTKTEPKNPGKTGAVRKSASLLNRPPWQ</sequence>
<accession>A0A0K8SN88</accession>
<protein>
    <recommendedName>
        <fullName evidence="6">RING-type domain-containing protein</fullName>
    </recommendedName>
</protein>
<feature type="compositionally biased region" description="Low complexity" evidence="5">
    <location>
        <begin position="249"/>
        <end position="269"/>
    </location>
</feature>
<evidence type="ECO:0000313" key="7">
    <source>
        <dbReference type="EMBL" id="JAG54559.1"/>
    </source>
</evidence>
<dbReference type="PROSITE" id="PS50089">
    <property type="entry name" value="ZF_RING_2"/>
    <property type="match status" value="1"/>
</dbReference>
<dbReference type="InterPro" id="IPR013083">
    <property type="entry name" value="Znf_RING/FYVE/PHD"/>
</dbReference>
<feature type="coiled-coil region" evidence="4">
    <location>
        <begin position="103"/>
        <end position="178"/>
    </location>
</feature>
<feature type="region of interest" description="Disordered" evidence="5">
    <location>
        <begin position="246"/>
        <end position="356"/>
    </location>
</feature>
<feature type="domain" description="RING-type" evidence="6">
    <location>
        <begin position="5"/>
        <end position="56"/>
    </location>
</feature>
<organism evidence="7">
    <name type="scientific">Lygus hesperus</name>
    <name type="common">Western plant bug</name>
    <dbReference type="NCBI Taxonomy" id="30085"/>
    <lineage>
        <taxon>Eukaryota</taxon>
        <taxon>Metazoa</taxon>
        <taxon>Ecdysozoa</taxon>
        <taxon>Arthropoda</taxon>
        <taxon>Hexapoda</taxon>
        <taxon>Insecta</taxon>
        <taxon>Pterygota</taxon>
        <taxon>Neoptera</taxon>
        <taxon>Paraneoptera</taxon>
        <taxon>Hemiptera</taxon>
        <taxon>Heteroptera</taxon>
        <taxon>Panheteroptera</taxon>
        <taxon>Cimicomorpha</taxon>
        <taxon>Miridae</taxon>
        <taxon>Mirini</taxon>
        <taxon>Lygus</taxon>
    </lineage>
</organism>
<feature type="compositionally biased region" description="Polar residues" evidence="5">
    <location>
        <begin position="298"/>
        <end position="329"/>
    </location>
</feature>
<name>A0A0K8SN88_LYGHE</name>
<dbReference type="SMART" id="SM00184">
    <property type="entry name" value="RING"/>
    <property type="match status" value="1"/>
</dbReference>
<proteinExistence type="predicted"/>
<dbReference type="InterPro" id="IPR001841">
    <property type="entry name" value="Znf_RING"/>
</dbReference>
<evidence type="ECO:0000256" key="2">
    <source>
        <dbReference type="ARBA" id="ARBA00022833"/>
    </source>
</evidence>
<evidence type="ECO:0000256" key="4">
    <source>
        <dbReference type="SAM" id="Coils"/>
    </source>
</evidence>